<dbReference type="EMBL" id="KK785114">
    <property type="protein sequence ID" value="KDO49326.1"/>
    <property type="molecule type" value="Genomic_DNA"/>
</dbReference>
<dbReference type="PANTHER" id="PTHR23417">
    <property type="entry name" value="3-DEOXY-D-MANNO-OCTULOSONIC-ACID TRANSFERASE/TRNA GUANINE-N 7 - -METHYLTRANSFERASE"/>
    <property type="match status" value="1"/>
</dbReference>
<dbReference type="AlphaFoldDB" id="A0A067EDN2"/>
<evidence type="ECO:0000256" key="4">
    <source>
        <dbReference type="ARBA" id="ARBA00022679"/>
    </source>
</evidence>
<dbReference type="EC" id="2.1.1.33" evidence="2"/>
<evidence type="ECO:0000256" key="1">
    <source>
        <dbReference type="ARBA" id="ARBA00000142"/>
    </source>
</evidence>
<dbReference type="EMBL" id="KK785114">
    <property type="protein sequence ID" value="KDO49325.1"/>
    <property type="molecule type" value="Genomic_DNA"/>
</dbReference>
<dbReference type="Gene3D" id="3.40.50.150">
    <property type="entry name" value="Vaccinia Virus protein VP39"/>
    <property type="match status" value="1"/>
</dbReference>
<dbReference type="InterPro" id="IPR003358">
    <property type="entry name" value="tRNA_(Gua-N-7)_MeTrfase_Trmb"/>
</dbReference>
<dbReference type="EMBL" id="KK785114">
    <property type="protein sequence ID" value="KDO49329.1"/>
    <property type="molecule type" value="Genomic_DNA"/>
</dbReference>
<feature type="non-terminal residue" evidence="7">
    <location>
        <position position="1"/>
    </location>
</feature>
<dbReference type="GO" id="GO:0030488">
    <property type="term" value="P:tRNA methylation"/>
    <property type="evidence" value="ECO:0000318"/>
    <property type="project" value="GO_Central"/>
</dbReference>
<evidence type="ECO:0000313" key="7">
    <source>
        <dbReference type="EMBL" id="KDO49327.1"/>
    </source>
</evidence>
<dbReference type="EMBL" id="KK785114">
    <property type="protein sequence ID" value="KDO49328.1"/>
    <property type="molecule type" value="Genomic_DNA"/>
</dbReference>
<keyword evidence="8" id="KW-1185">Reference proteome</keyword>
<keyword evidence="3" id="KW-0489">Methyltransferase</keyword>
<dbReference type="EMBL" id="KK785114">
    <property type="protein sequence ID" value="KDO49327.1"/>
    <property type="molecule type" value="Genomic_DNA"/>
</dbReference>
<evidence type="ECO:0000256" key="2">
    <source>
        <dbReference type="ARBA" id="ARBA00011977"/>
    </source>
</evidence>
<dbReference type="PANTHER" id="PTHR23417:SF21">
    <property type="entry name" value="TRNA (GUANINE-N(7)-)-METHYLTRANSFERASE"/>
    <property type="match status" value="1"/>
</dbReference>
<sequence length="110" mass="12780">CPNPDFNRPEHRWRMVQRSLVEAVSDLLVHDGKVFLQSDIEEVMLRMKQQFLEYGKGKLVLVQDECDTKTNQGGWLGENSFGVRSDWEQHVIDRGAPMYRLMLSKPSCVK</sequence>
<proteinExistence type="predicted"/>
<dbReference type="GO" id="GO:0043527">
    <property type="term" value="C:tRNA methyltransferase complex"/>
    <property type="evidence" value="ECO:0000318"/>
    <property type="project" value="GO_Central"/>
</dbReference>
<dbReference type="PROSITE" id="PS51625">
    <property type="entry name" value="SAM_MT_TRMB"/>
    <property type="match status" value="1"/>
</dbReference>
<keyword evidence="4" id="KW-0808">Transferase</keyword>
<evidence type="ECO:0000256" key="5">
    <source>
        <dbReference type="ARBA" id="ARBA00022691"/>
    </source>
</evidence>
<name>A0A067EDN2_CITSI</name>
<comment type="catalytic activity">
    <reaction evidence="1">
        <text>guanosine(46) in tRNA + S-adenosyl-L-methionine = N(7)-methylguanosine(46) in tRNA + S-adenosyl-L-homocysteine</text>
        <dbReference type="Rhea" id="RHEA:42708"/>
        <dbReference type="Rhea" id="RHEA-COMP:10188"/>
        <dbReference type="Rhea" id="RHEA-COMP:10189"/>
        <dbReference type="ChEBI" id="CHEBI:57856"/>
        <dbReference type="ChEBI" id="CHEBI:59789"/>
        <dbReference type="ChEBI" id="CHEBI:74269"/>
        <dbReference type="ChEBI" id="CHEBI:74480"/>
        <dbReference type="EC" id="2.1.1.33"/>
    </reaction>
</comment>
<dbReference type="Pfam" id="PF02390">
    <property type="entry name" value="Methyltransf_4"/>
    <property type="match status" value="1"/>
</dbReference>
<protein>
    <recommendedName>
        <fullName evidence="2">tRNA (guanine(46)-N(7))-methyltransferase</fullName>
        <ecNumber evidence="2">2.1.1.33</ecNumber>
    </recommendedName>
</protein>
<evidence type="ECO:0000256" key="6">
    <source>
        <dbReference type="ARBA" id="ARBA00022694"/>
    </source>
</evidence>
<evidence type="ECO:0000313" key="8">
    <source>
        <dbReference type="Proteomes" id="UP000027120"/>
    </source>
</evidence>
<dbReference type="GO" id="GO:0036265">
    <property type="term" value="P:RNA (guanine-N7)-methylation"/>
    <property type="evidence" value="ECO:0000318"/>
    <property type="project" value="GO_Central"/>
</dbReference>
<accession>A0A067EDN2</accession>
<evidence type="ECO:0000256" key="3">
    <source>
        <dbReference type="ARBA" id="ARBA00022603"/>
    </source>
</evidence>
<dbReference type="Proteomes" id="UP000027120">
    <property type="component" value="Unassembled WGS sequence"/>
</dbReference>
<dbReference type="STRING" id="2711.A0A067EDN2"/>
<gene>
    <name evidence="7" type="ORF">CISIN_1g0147081mg</name>
</gene>
<keyword evidence="5" id="KW-0949">S-adenosyl-L-methionine</keyword>
<organism evidence="7 8">
    <name type="scientific">Citrus sinensis</name>
    <name type="common">Sweet orange</name>
    <name type="synonym">Citrus aurantium var. sinensis</name>
    <dbReference type="NCBI Taxonomy" id="2711"/>
    <lineage>
        <taxon>Eukaryota</taxon>
        <taxon>Viridiplantae</taxon>
        <taxon>Streptophyta</taxon>
        <taxon>Embryophyta</taxon>
        <taxon>Tracheophyta</taxon>
        <taxon>Spermatophyta</taxon>
        <taxon>Magnoliopsida</taxon>
        <taxon>eudicotyledons</taxon>
        <taxon>Gunneridae</taxon>
        <taxon>Pentapetalae</taxon>
        <taxon>rosids</taxon>
        <taxon>malvids</taxon>
        <taxon>Sapindales</taxon>
        <taxon>Rutaceae</taxon>
        <taxon>Aurantioideae</taxon>
        <taxon>Citrus</taxon>
    </lineage>
</organism>
<dbReference type="GO" id="GO:0008176">
    <property type="term" value="F:tRNA (guanine(46)-N7)-methyltransferase activity"/>
    <property type="evidence" value="ECO:0000318"/>
    <property type="project" value="GO_Central"/>
</dbReference>
<dbReference type="InterPro" id="IPR029063">
    <property type="entry name" value="SAM-dependent_MTases_sf"/>
</dbReference>
<reference evidence="7 8" key="1">
    <citation type="submission" date="2014-04" db="EMBL/GenBank/DDBJ databases">
        <authorList>
            <consortium name="International Citrus Genome Consortium"/>
            <person name="Gmitter F."/>
            <person name="Chen C."/>
            <person name="Farmerie W."/>
            <person name="Harkins T."/>
            <person name="Desany B."/>
            <person name="Mohiuddin M."/>
            <person name="Kodira C."/>
            <person name="Borodovsky M."/>
            <person name="Lomsadze A."/>
            <person name="Burns P."/>
            <person name="Jenkins J."/>
            <person name="Prochnik S."/>
            <person name="Shu S."/>
            <person name="Chapman J."/>
            <person name="Pitluck S."/>
            <person name="Schmutz J."/>
            <person name="Rokhsar D."/>
        </authorList>
    </citation>
    <scope>NUCLEOTIDE SEQUENCE</scope>
</reference>
<keyword evidence="6" id="KW-0819">tRNA processing</keyword>